<feature type="repeat" description="ANK" evidence="3">
    <location>
        <begin position="318"/>
        <end position="350"/>
    </location>
</feature>
<comment type="caution">
    <text evidence="5">The sequence shown here is derived from an EMBL/GenBank/DDBJ whole genome shotgun (WGS) entry which is preliminary data.</text>
</comment>
<dbReference type="Pfam" id="PF12796">
    <property type="entry name" value="Ank_2"/>
    <property type="match status" value="1"/>
</dbReference>
<protein>
    <submittedName>
        <fullName evidence="5">Uncharacterized protein</fullName>
    </submittedName>
</protein>
<feature type="repeat" description="ANK" evidence="3">
    <location>
        <begin position="285"/>
        <end position="317"/>
    </location>
</feature>
<feature type="region of interest" description="Disordered" evidence="4">
    <location>
        <begin position="471"/>
        <end position="498"/>
    </location>
</feature>
<evidence type="ECO:0000256" key="2">
    <source>
        <dbReference type="ARBA" id="ARBA00023043"/>
    </source>
</evidence>
<dbReference type="PANTHER" id="PTHR24198">
    <property type="entry name" value="ANKYRIN REPEAT AND PROTEIN KINASE DOMAIN-CONTAINING PROTEIN"/>
    <property type="match status" value="1"/>
</dbReference>
<gene>
    <name evidence="5" type="ORF">A1O9_08825</name>
</gene>
<dbReference type="InterPro" id="IPR036770">
    <property type="entry name" value="Ankyrin_rpt-contain_sf"/>
</dbReference>
<dbReference type="Gene3D" id="1.25.40.20">
    <property type="entry name" value="Ankyrin repeat-containing domain"/>
    <property type="match status" value="3"/>
</dbReference>
<keyword evidence="1" id="KW-0677">Repeat</keyword>
<evidence type="ECO:0000313" key="5">
    <source>
        <dbReference type="EMBL" id="KEF55171.1"/>
    </source>
</evidence>
<evidence type="ECO:0000256" key="1">
    <source>
        <dbReference type="ARBA" id="ARBA00022737"/>
    </source>
</evidence>
<name>A0A072P5P9_9EURO</name>
<dbReference type="HOGENOM" id="CLU_547494_0_0_1"/>
<keyword evidence="2 3" id="KW-0040">ANK repeat</keyword>
<sequence length="498" mass="54269">MSRSRLLSNNILGHCFYGYTGRPLFRQNCDDENCTQRSIPKISVLYSFPHWLIKQAVGICFQREAHPQFSISLIRVIPPESEIFRYIRTGDCDQLGKLLNSGKASAADIGAFTGMSVLTYAVSHYQVEVCKLLIAHSAKPFAPNPSTLAPSAGDLAWNIMHEYSTPRELQTALSSIFPQPDLDSRQFSTLQRLILNLEYSSIDIALRQSRPIINHRDSAGRTALHWAAWTGNADILQRVLKCGAEINTRDNAGRCALHFAAQNGSVDCVRELLDSGANVNVRDNWGETPLHLAGSDSRNESVSLLLEAGADVNARTGREESCLCYATLANNVDGIKLLLAGGADLESQDNIGYTVLLDCIWANAHEVAQALIEAGADTSVKGTDGKGLLHAAAMYADVRMCEILGRADTAELDPYAKMKDGMNAWEQLRARIGLGSIAGAGLDSANIRGKEKAKDLELIEAFGALALSTARQVDPRIKKGSKRRDDGEEVSSKRAKRG</sequence>
<dbReference type="SUPFAM" id="SSF48403">
    <property type="entry name" value="Ankyrin repeat"/>
    <property type="match status" value="1"/>
</dbReference>
<organism evidence="5 6">
    <name type="scientific">Exophiala aquamarina CBS 119918</name>
    <dbReference type="NCBI Taxonomy" id="1182545"/>
    <lineage>
        <taxon>Eukaryota</taxon>
        <taxon>Fungi</taxon>
        <taxon>Dikarya</taxon>
        <taxon>Ascomycota</taxon>
        <taxon>Pezizomycotina</taxon>
        <taxon>Eurotiomycetes</taxon>
        <taxon>Chaetothyriomycetidae</taxon>
        <taxon>Chaetothyriales</taxon>
        <taxon>Herpotrichiellaceae</taxon>
        <taxon>Exophiala</taxon>
    </lineage>
</organism>
<evidence type="ECO:0000256" key="4">
    <source>
        <dbReference type="SAM" id="MobiDB-lite"/>
    </source>
</evidence>
<dbReference type="PROSITE" id="PS50088">
    <property type="entry name" value="ANK_REPEAT"/>
    <property type="match status" value="4"/>
</dbReference>
<dbReference type="RefSeq" id="XP_013257761.1">
    <property type="nucleotide sequence ID" value="XM_013402307.1"/>
</dbReference>
<accession>A0A072P5P9</accession>
<dbReference type="AlphaFoldDB" id="A0A072P5P9"/>
<dbReference type="InterPro" id="IPR002110">
    <property type="entry name" value="Ankyrin_rpt"/>
</dbReference>
<dbReference type="Proteomes" id="UP000027920">
    <property type="component" value="Unassembled WGS sequence"/>
</dbReference>
<proteinExistence type="predicted"/>
<dbReference type="VEuPathDB" id="FungiDB:A1O9_08825"/>
<feature type="repeat" description="ANK" evidence="3">
    <location>
        <begin position="219"/>
        <end position="251"/>
    </location>
</feature>
<keyword evidence="6" id="KW-1185">Reference proteome</keyword>
<dbReference type="Pfam" id="PF13637">
    <property type="entry name" value="Ank_4"/>
    <property type="match status" value="1"/>
</dbReference>
<evidence type="ECO:0000313" key="6">
    <source>
        <dbReference type="Proteomes" id="UP000027920"/>
    </source>
</evidence>
<dbReference type="EMBL" id="AMGV01000008">
    <property type="protein sequence ID" value="KEF55171.1"/>
    <property type="molecule type" value="Genomic_DNA"/>
</dbReference>
<dbReference type="SMART" id="SM00248">
    <property type="entry name" value="ANK"/>
    <property type="match status" value="7"/>
</dbReference>
<reference evidence="5 6" key="1">
    <citation type="submission" date="2013-03" db="EMBL/GenBank/DDBJ databases">
        <title>The Genome Sequence of Exophiala aquamarina CBS 119918.</title>
        <authorList>
            <consortium name="The Broad Institute Genomics Platform"/>
            <person name="Cuomo C."/>
            <person name="de Hoog S."/>
            <person name="Gorbushina A."/>
            <person name="Walker B."/>
            <person name="Young S.K."/>
            <person name="Zeng Q."/>
            <person name="Gargeya S."/>
            <person name="Fitzgerald M."/>
            <person name="Haas B."/>
            <person name="Abouelleil A."/>
            <person name="Allen A.W."/>
            <person name="Alvarado L."/>
            <person name="Arachchi H.M."/>
            <person name="Berlin A.M."/>
            <person name="Chapman S.B."/>
            <person name="Gainer-Dewar J."/>
            <person name="Goldberg J."/>
            <person name="Griggs A."/>
            <person name="Gujja S."/>
            <person name="Hansen M."/>
            <person name="Howarth C."/>
            <person name="Imamovic A."/>
            <person name="Ireland A."/>
            <person name="Larimer J."/>
            <person name="McCowan C."/>
            <person name="Murphy C."/>
            <person name="Pearson M."/>
            <person name="Poon T.W."/>
            <person name="Priest M."/>
            <person name="Roberts A."/>
            <person name="Saif S."/>
            <person name="Shea T."/>
            <person name="Sisk P."/>
            <person name="Sykes S."/>
            <person name="Wortman J."/>
            <person name="Nusbaum C."/>
            <person name="Birren B."/>
        </authorList>
    </citation>
    <scope>NUCLEOTIDE SEQUENCE [LARGE SCALE GENOMIC DNA]</scope>
    <source>
        <strain evidence="5 6">CBS 119918</strain>
    </source>
</reference>
<dbReference type="STRING" id="1182545.A0A072P5P9"/>
<dbReference type="PROSITE" id="PS50297">
    <property type="entry name" value="ANK_REP_REGION"/>
    <property type="match status" value="3"/>
</dbReference>
<evidence type="ECO:0000256" key="3">
    <source>
        <dbReference type="PROSITE-ProRule" id="PRU00023"/>
    </source>
</evidence>
<dbReference type="OrthoDB" id="4340554at2759"/>
<dbReference type="GeneID" id="25283735"/>
<feature type="repeat" description="ANK" evidence="3">
    <location>
        <begin position="252"/>
        <end position="284"/>
    </location>
</feature>
<feature type="compositionally biased region" description="Basic and acidic residues" evidence="4">
    <location>
        <begin position="473"/>
        <end position="492"/>
    </location>
</feature>
<dbReference type="PANTHER" id="PTHR24198:SF165">
    <property type="entry name" value="ANKYRIN REPEAT-CONTAINING PROTEIN-RELATED"/>
    <property type="match status" value="1"/>
</dbReference>
<dbReference type="PRINTS" id="PR01415">
    <property type="entry name" value="ANKYRIN"/>
</dbReference>